<dbReference type="PANTHER" id="PTHR37957">
    <property type="entry name" value="BLR7070 PROTEIN"/>
    <property type="match status" value="1"/>
</dbReference>
<feature type="domain" description="Phytase-like" evidence="2">
    <location>
        <begin position="60"/>
        <end position="338"/>
    </location>
</feature>
<reference evidence="3 4" key="1">
    <citation type="submission" date="2021-12" db="EMBL/GenBank/DDBJ databases">
        <title>Discovery of the Pendulisporaceae a myxobacterial family with distinct sporulation behavior and unique specialized metabolism.</title>
        <authorList>
            <person name="Garcia R."/>
            <person name="Popoff A."/>
            <person name="Bader C.D."/>
            <person name="Loehr J."/>
            <person name="Walesch S."/>
            <person name="Walt C."/>
            <person name="Boldt J."/>
            <person name="Bunk B."/>
            <person name="Haeckl F.J.F.P.J."/>
            <person name="Gunesch A.P."/>
            <person name="Birkelbach J."/>
            <person name="Nuebel U."/>
            <person name="Pietschmann T."/>
            <person name="Bach T."/>
            <person name="Mueller R."/>
        </authorList>
    </citation>
    <scope>NUCLEOTIDE SEQUENCE [LARGE SCALE GENOMIC DNA]</scope>
    <source>
        <strain evidence="3 4">MSr11954</strain>
    </source>
</reference>
<keyword evidence="1" id="KW-0732">Signal</keyword>
<organism evidence="3 4">
    <name type="scientific">Pendulispora albinea</name>
    <dbReference type="NCBI Taxonomy" id="2741071"/>
    <lineage>
        <taxon>Bacteria</taxon>
        <taxon>Pseudomonadati</taxon>
        <taxon>Myxococcota</taxon>
        <taxon>Myxococcia</taxon>
        <taxon>Myxococcales</taxon>
        <taxon>Sorangiineae</taxon>
        <taxon>Pendulisporaceae</taxon>
        <taxon>Pendulispora</taxon>
    </lineage>
</organism>
<dbReference type="Pfam" id="PF13449">
    <property type="entry name" value="Phytase-like"/>
    <property type="match status" value="1"/>
</dbReference>
<dbReference type="PANTHER" id="PTHR37957:SF1">
    <property type="entry name" value="PHYTASE-LIKE DOMAIN-CONTAINING PROTEIN"/>
    <property type="match status" value="1"/>
</dbReference>
<dbReference type="InterPro" id="IPR027372">
    <property type="entry name" value="Phytase-like_dom"/>
</dbReference>
<keyword evidence="4" id="KW-1185">Reference proteome</keyword>
<sequence>MIKTVAALMLVASGCSHGCSRAPSPQAYACEGASLATERTGAPAVSAYAVVDFPRGTGTHELSGTAFDEATRTLYAIEDKAPKIVSFVASPDYRSWSAGTPILLSGYLEDRWDGEGLVRLPDGSFYVVANESEPVLAHFDARGAFIQTMNVPSDYAKQISNKGLESLTLSPDGRYLFSANEAALASDGPGATKALGTVVRIWRHDLTTAKDEEFAYRTEPLGAGGGGGDMGVSELAALSADELLVLERGFQHGYGNTVRIFRIDLTGAKNVAGVPSLDDTTAVRDKILVADLGNLTCAGVTHKGPQPNPILENYEALTVGPLLPDGRRLLFLASDDNGRSDQVARLLVLAVTSL</sequence>
<dbReference type="PROSITE" id="PS51257">
    <property type="entry name" value="PROKAR_LIPOPROTEIN"/>
    <property type="match status" value="1"/>
</dbReference>
<dbReference type="Proteomes" id="UP001370348">
    <property type="component" value="Chromosome"/>
</dbReference>
<dbReference type="EMBL" id="CP089984">
    <property type="protein sequence ID" value="WXB16959.1"/>
    <property type="molecule type" value="Genomic_DNA"/>
</dbReference>
<evidence type="ECO:0000313" key="3">
    <source>
        <dbReference type="EMBL" id="WXB16959.1"/>
    </source>
</evidence>
<evidence type="ECO:0000313" key="4">
    <source>
        <dbReference type="Proteomes" id="UP001370348"/>
    </source>
</evidence>
<name>A0ABZ2M183_9BACT</name>
<feature type="chain" id="PRO_5045860395" evidence="1">
    <location>
        <begin position="19"/>
        <end position="354"/>
    </location>
</feature>
<dbReference type="SUPFAM" id="SSF50956">
    <property type="entry name" value="Thermostable phytase (3-phytase)"/>
    <property type="match status" value="1"/>
</dbReference>
<evidence type="ECO:0000256" key="1">
    <source>
        <dbReference type="SAM" id="SignalP"/>
    </source>
</evidence>
<accession>A0ABZ2M183</accession>
<gene>
    <name evidence="3" type="ORF">LZC94_06710</name>
</gene>
<evidence type="ECO:0000259" key="2">
    <source>
        <dbReference type="Pfam" id="PF13449"/>
    </source>
</evidence>
<proteinExistence type="predicted"/>
<feature type="signal peptide" evidence="1">
    <location>
        <begin position="1"/>
        <end position="18"/>
    </location>
</feature>
<protein>
    <submittedName>
        <fullName evidence="3">Esterase-like activity of phytase family protein</fullName>
    </submittedName>
</protein>
<dbReference type="RefSeq" id="WP_394826589.1">
    <property type="nucleotide sequence ID" value="NZ_CP089984.1"/>
</dbReference>